<keyword evidence="1" id="KW-0175">Coiled coil</keyword>
<evidence type="ECO:0000313" key="2">
    <source>
        <dbReference type="EMBL" id="EFO61501.1"/>
    </source>
</evidence>
<dbReference type="Proteomes" id="UP000008974">
    <property type="component" value="Unassembled WGS sequence"/>
</dbReference>
<dbReference type="OMA" id="NYAHIFA"/>
<comment type="caution">
    <text evidence="2">The sequence shown here is derived from an EMBL/GenBank/DDBJ whole genome shotgun (WGS) entry which is preliminary data.</text>
</comment>
<dbReference type="OrthoDB" id="10254988at2759"/>
<name>E1F7R1_GIAIA</name>
<feature type="coiled-coil region" evidence="1">
    <location>
        <begin position="487"/>
        <end position="532"/>
    </location>
</feature>
<reference evidence="2 3" key="1">
    <citation type="journal article" date="2010" name="BMC Genomics">
        <title>Genome analysis and comparative genomics of a Giardia intestinalis assemblage E isolate.</title>
        <authorList>
            <person name="Jerlstrom-Hultqvist J."/>
            <person name="Franzen O."/>
            <person name="Ankarklev J."/>
            <person name="Xu F."/>
            <person name="Nohynkova E."/>
            <person name="Andersson J.O."/>
            <person name="Svard S.G."/>
            <person name="Andersson B."/>
        </authorList>
    </citation>
    <scope>NUCLEOTIDE SEQUENCE [LARGE SCALE GENOMIC DNA]</scope>
    <source>
        <strain evidence="2 3">P15</strain>
    </source>
</reference>
<proteinExistence type="predicted"/>
<protein>
    <submittedName>
        <fullName evidence="2">Spindle pole protein, putative</fullName>
    </submittedName>
</protein>
<evidence type="ECO:0000256" key="1">
    <source>
        <dbReference type="SAM" id="Coils"/>
    </source>
</evidence>
<dbReference type="EMBL" id="ACVC01000225">
    <property type="protein sequence ID" value="EFO61501.1"/>
    <property type="molecule type" value="Genomic_DNA"/>
</dbReference>
<accession>E1F7R1</accession>
<sequence>MDLQRLTNELKDSRKRVAILEESLRAAKFEIVRLEDANSRLLSAQTASKLDAPRVGTLEAENAQLRQSCNELQEKLDKAEEKHLAFREQIALLQTDNGILSKDVMELTDTINELTGFSAVDAPISVLSTNALQATPSAALAPSALTQSQGSLPAQLSHSGPAVSGLGMVVSTAQGAQPMPAPNAQLNSGAKPRFVPYEQYEDVAARLAIYQDDEANAETKTAKIISLTEKISRLESTIESLRSVQEKSNTWEENLCKAESRITELEVLLSEAESFKKKYDELTQRYSSMEKENLKYQAISELAGDKAREAEEARVSLAQVTADLDGTSLRLAGAEEQIRSLQEELSRLRNTELAAEDAILRIRELEEQQSKLVDEYTKSMTTVSNLKEVEDEARALRLEVESQKAKLLIADDQMSKIVEENERLQRLKDDQAAEVSKLYEAKRLYEYMKERFEPIKIEIERLRAKERNYAHIFATVDATNMRNDQRYQELEQSRREEIKRRDEAITNLKDEKLRLNEEIINLKANLHLREEEFRRASARVSALEASLASVSGSAVNAGFEEELRASQPASIRLSGMRGQPQIHSRSAI</sequence>
<feature type="coiled-coil region" evidence="1">
    <location>
        <begin position="324"/>
        <end position="434"/>
    </location>
</feature>
<dbReference type="VEuPathDB" id="GiardiaDB:GLP15_4968"/>
<evidence type="ECO:0000313" key="3">
    <source>
        <dbReference type="Proteomes" id="UP000008974"/>
    </source>
</evidence>
<gene>
    <name evidence="2" type="ORF">GLP15_4968</name>
</gene>
<dbReference type="AlphaFoldDB" id="E1F7R1"/>
<dbReference type="PANTHER" id="PTHR18937">
    <property type="entry name" value="STRUCTURAL MAINTENANCE OF CHROMOSOMES SMC FAMILY MEMBER"/>
    <property type="match status" value="1"/>
</dbReference>
<feature type="coiled-coil region" evidence="1">
    <location>
        <begin position="224"/>
        <end position="299"/>
    </location>
</feature>
<feature type="coiled-coil region" evidence="1">
    <location>
        <begin position="3"/>
        <end position="96"/>
    </location>
</feature>
<organism evidence="2 3">
    <name type="scientific">Giardia intestinalis (strain P15)</name>
    <name type="common">Giardia lamblia</name>
    <dbReference type="NCBI Taxonomy" id="658858"/>
    <lineage>
        <taxon>Eukaryota</taxon>
        <taxon>Metamonada</taxon>
        <taxon>Diplomonadida</taxon>
        <taxon>Hexamitidae</taxon>
        <taxon>Giardiinae</taxon>
        <taxon>Giardia</taxon>
    </lineage>
</organism>